<organism evidence="3 4">
    <name type="scientific">Acinetobacter venetianus</name>
    <dbReference type="NCBI Taxonomy" id="52133"/>
    <lineage>
        <taxon>Bacteria</taxon>
        <taxon>Pseudomonadati</taxon>
        <taxon>Pseudomonadota</taxon>
        <taxon>Gammaproteobacteria</taxon>
        <taxon>Moraxellales</taxon>
        <taxon>Moraxellaceae</taxon>
        <taxon>Acinetobacter</taxon>
    </lineage>
</organism>
<feature type="transmembrane region" description="Helical" evidence="1">
    <location>
        <begin position="135"/>
        <end position="161"/>
    </location>
</feature>
<evidence type="ECO:0000256" key="1">
    <source>
        <dbReference type="SAM" id="Phobius"/>
    </source>
</evidence>
<feature type="domain" description="Phosphatidic acid phosphatase type 2/haloperoxidase" evidence="2">
    <location>
        <begin position="96"/>
        <end position="219"/>
    </location>
</feature>
<gene>
    <name evidence="3" type="ORF">AVENLUH13518_00151</name>
</gene>
<accession>A0A150I0B4</accession>
<dbReference type="InterPro" id="IPR000326">
    <property type="entry name" value="PAP2/HPO"/>
</dbReference>
<feature type="transmembrane region" description="Helical" evidence="1">
    <location>
        <begin position="62"/>
        <end position="82"/>
    </location>
</feature>
<dbReference type="EMBL" id="JRHX01000010">
    <property type="protein sequence ID" value="KXZ73027.1"/>
    <property type="molecule type" value="Genomic_DNA"/>
</dbReference>
<dbReference type="PATRIC" id="fig|52133.19.peg.159"/>
<protein>
    <submittedName>
        <fullName evidence="3">PAP2 superfamily protein</fullName>
    </submittedName>
</protein>
<evidence type="ECO:0000259" key="2">
    <source>
        <dbReference type="Pfam" id="PF01569"/>
    </source>
</evidence>
<dbReference type="InterPro" id="IPR036938">
    <property type="entry name" value="PAP2/HPO_sf"/>
</dbReference>
<reference evidence="3 4" key="1">
    <citation type="journal article" date="2016" name="Sci. Rep.">
        <title>Genomic and phenotypic characterization of the species Acinetobacter venetianus.</title>
        <authorList>
            <person name="Fondi M."/>
            <person name="Maida I."/>
            <person name="Perrin E."/>
            <person name="Orlandini V."/>
            <person name="La Torre L."/>
            <person name="Bosi E."/>
            <person name="Negroni A."/>
            <person name="Zanaroli G."/>
            <person name="Fava F."/>
            <person name="Decorosi F."/>
            <person name="Giovannetti L."/>
            <person name="Viti C."/>
            <person name="Vaneechoutte M."/>
            <person name="Dijkshoorn L."/>
            <person name="Fani R."/>
        </authorList>
    </citation>
    <scope>NUCLEOTIDE SEQUENCE [LARGE SCALE GENOMIC DNA]</scope>
    <source>
        <strain evidence="3 4">LUH13518</strain>
    </source>
</reference>
<sequence>MHLKTPFFIQMSFLLLISFFLLLWIFPVGGSIDLYLIQPWVGTFGDFALKSDWYLAKLNHSYVKQIITVVYVTFFILWALSFKVEKFKAKRWQYGYMFWVSMLCTCIVGFIKAHSAHACPWAMTHETATGFVWDFSATVGHCFPGGHASTGFALITGYFVYRLDQKGRAWFYLFASVLLGFAMGWAQMMRGAHFLSHNLWTGWICLAINFVVYAITYKRHLANSATISIPQSKLDVVK</sequence>
<keyword evidence="1" id="KW-1133">Transmembrane helix</keyword>
<evidence type="ECO:0000313" key="3">
    <source>
        <dbReference type="EMBL" id="KXZ73027.1"/>
    </source>
</evidence>
<comment type="caution">
    <text evidence="3">The sequence shown here is derived from an EMBL/GenBank/DDBJ whole genome shotgun (WGS) entry which is preliminary data.</text>
</comment>
<feature type="transmembrane region" description="Helical" evidence="1">
    <location>
        <begin position="94"/>
        <end position="115"/>
    </location>
</feature>
<feature type="transmembrane region" description="Helical" evidence="1">
    <location>
        <begin position="7"/>
        <end position="26"/>
    </location>
</feature>
<feature type="transmembrane region" description="Helical" evidence="1">
    <location>
        <begin position="170"/>
        <end position="188"/>
    </location>
</feature>
<evidence type="ECO:0000313" key="4">
    <source>
        <dbReference type="Proteomes" id="UP000075544"/>
    </source>
</evidence>
<dbReference type="AlphaFoldDB" id="A0A150I0B4"/>
<proteinExistence type="predicted"/>
<feature type="transmembrane region" description="Helical" evidence="1">
    <location>
        <begin position="200"/>
        <end position="217"/>
    </location>
</feature>
<dbReference type="Gene3D" id="1.20.144.10">
    <property type="entry name" value="Phosphatidic acid phosphatase type 2/haloperoxidase"/>
    <property type="match status" value="1"/>
</dbReference>
<keyword evidence="1" id="KW-0472">Membrane</keyword>
<dbReference type="RefSeq" id="WP_061523651.1">
    <property type="nucleotide sequence ID" value="NZ_JRHX01000010.1"/>
</dbReference>
<name>A0A150I0B4_9GAMM</name>
<dbReference type="CDD" id="cd03396">
    <property type="entry name" value="PAP2_like_6"/>
    <property type="match status" value="1"/>
</dbReference>
<keyword evidence="1" id="KW-0812">Transmembrane</keyword>
<dbReference type="Pfam" id="PF01569">
    <property type="entry name" value="PAP2"/>
    <property type="match status" value="1"/>
</dbReference>
<dbReference type="SUPFAM" id="SSF48317">
    <property type="entry name" value="Acid phosphatase/Vanadium-dependent haloperoxidase"/>
    <property type="match status" value="1"/>
</dbReference>
<dbReference type="Proteomes" id="UP000075544">
    <property type="component" value="Unassembled WGS sequence"/>
</dbReference>